<dbReference type="PANTHER" id="PTHR11690:SF300">
    <property type="entry name" value="PICKPOCKET PROTEIN 19"/>
    <property type="match status" value="1"/>
</dbReference>
<dbReference type="OrthoDB" id="6154304at2759"/>
<dbReference type="InterPro" id="IPR020903">
    <property type="entry name" value="ENaC_CS"/>
</dbReference>
<dbReference type="EnsemblMetazoa" id="XM_030980803">
    <property type="protein sequence ID" value="XP_030836663"/>
    <property type="gene ID" value="LOC100887843"/>
</dbReference>
<evidence type="ECO:0000256" key="6">
    <source>
        <dbReference type="ARBA" id="ARBA00023053"/>
    </source>
</evidence>
<feature type="transmembrane region" description="Helical" evidence="13">
    <location>
        <begin position="500"/>
        <end position="525"/>
    </location>
</feature>
<evidence type="ECO:0000256" key="11">
    <source>
        <dbReference type="RuleBase" id="RU000679"/>
    </source>
</evidence>
<dbReference type="OMA" id="EYINCAC"/>
<keyword evidence="10 11" id="KW-0407">Ion channel</keyword>
<dbReference type="Gene3D" id="2.60.470.10">
    <property type="entry name" value="Acid-sensing ion channels like domains"/>
    <property type="match status" value="1"/>
</dbReference>
<name>A0A7M7SWL9_STRPU</name>
<dbReference type="Gene3D" id="1.10.287.770">
    <property type="entry name" value="YojJ-like"/>
    <property type="match status" value="1"/>
</dbReference>
<comment type="subcellular location">
    <subcellularLocation>
        <location evidence="1">Membrane</location>
        <topology evidence="1">Multi-pass membrane protein</topology>
    </subcellularLocation>
</comment>
<evidence type="ECO:0000256" key="10">
    <source>
        <dbReference type="ARBA" id="ARBA00023303"/>
    </source>
</evidence>
<keyword evidence="9 11" id="KW-0739">Sodium transport</keyword>
<dbReference type="GO" id="GO:0035725">
    <property type="term" value="P:sodium ion transmembrane transport"/>
    <property type="evidence" value="ECO:0000318"/>
    <property type="project" value="GO_Central"/>
</dbReference>
<dbReference type="GO" id="GO:0015280">
    <property type="term" value="F:ligand-gated sodium channel activity"/>
    <property type="evidence" value="ECO:0000318"/>
    <property type="project" value="GO_Central"/>
</dbReference>
<evidence type="ECO:0000313" key="14">
    <source>
        <dbReference type="EnsemblMetazoa" id="XP_030836663"/>
    </source>
</evidence>
<dbReference type="Pfam" id="PF00858">
    <property type="entry name" value="ASC"/>
    <property type="match status" value="1"/>
</dbReference>
<dbReference type="PANTHER" id="PTHR11690">
    <property type="entry name" value="AMILORIDE-SENSITIVE SODIUM CHANNEL-RELATED"/>
    <property type="match status" value="1"/>
</dbReference>
<feature type="transmembrane region" description="Helical" evidence="13">
    <location>
        <begin position="128"/>
        <end position="146"/>
    </location>
</feature>
<keyword evidence="7 11" id="KW-0406">Ion transport</keyword>
<evidence type="ECO:0000256" key="4">
    <source>
        <dbReference type="ARBA" id="ARBA00022692"/>
    </source>
</evidence>
<reference evidence="15" key="1">
    <citation type="submission" date="2015-02" db="EMBL/GenBank/DDBJ databases">
        <title>Genome sequencing for Strongylocentrotus purpuratus.</title>
        <authorList>
            <person name="Murali S."/>
            <person name="Liu Y."/>
            <person name="Vee V."/>
            <person name="English A."/>
            <person name="Wang M."/>
            <person name="Skinner E."/>
            <person name="Han Y."/>
            <person name="Muzny D.M."/>
            <person name="Worley K.C."/>
            <person name="Gibbs R.A."/>
        </authorList>
    </citation>
    <scope>NUCLEOTIDE SEQUENCE</scope>
</reference>
<evidence type="ECO:0000256" key="8">
    <source>
        <dbReference type="ARBA" id="ARBA00023136"/>
    </source>
</evidence>
<proteinExistence type="inferred from homology"/>
<protein>
    <submittedName>
        <fullName evidence="14">Uncharacterized protein</fullName>
    </submittedName>
</protein>
<dbReference type="GeneID" id="100887843"/>
<evidence type="ECO:0000256" key="1">
    <source>
        <dbReference type="ARBA" id="ARBA00004141"/>
    </source>
</evidence>
<dbReference type="KEGG" id="spu:100887843"/>
<dbReference type="RefSeq" id="XP_030836663.1">
    <property type="nucleotide sequence ID" value="XM_030980803.1"/>
</dbReference>
<dbReference type="InParanoid" id="A0A7M7SWL9"/>
<feature type="region of interest" description="Disordered" evidence="12">
    <location>
        <begin position="1"/>
        <end position="29"/>
    </location>
</feature>
<evidence type="ECO:0000256" key="7">
    <source>
        <dbReference type="ARBA" id="ARBA00023065"/>
    </source>
</evidence>
<keyword evidence="5 13" id="KW-1133">Transmembrane helix</keyword>
<dbReference type="Proteomes" id="UP000007110">
    <property type="component" value="Unassembled WGS sequence"/>
</dbReference>
<evidence type="ECO:0000256" key="5">
    <source>
        <dbReference type="ARBA" id="ARBA00022989"/>
    </source>
</evidence>
<dbReference type="GO" id="GO:0005886">
    <property type="term" value="C:plasma membrane"/>
    <property type="evidence" value="ECO:0000318"/>
    <property type="project" value="GO_Central"/>
</dbReference>
<evidence type="ECO:0000313" key="15">
    <source>
        <dbReference type="Proteomes" id="UP000007110"/>
    </source>
</evidence>
<dbReference type="PRINTS" id="PR01078">
    <property type="entry name" value="AMINACHANNEL"/>
</dbReference>
<keyword evidence="6" id="KW-0915">Sodium</keyword>
<sequence length="530" mass="59697">MPTQQVKVKPAGNDASGKPPLATRNSKVFTVSQPPRKESFIGNDIEKGKDKVVELVNGKLNRNPKVNGAVNAKDNDDVSSSSPRPFNRFMYRDRMSWIAVLYTSIPEAIGLSGIKYAINVGENKLRRLFWILLILAGFGLTCFQIVDRIAFYLKYPTNINIAINYTDELPLPAIAICNVNPYRKQLVEGTPFGNMVAQFAWDPFSFDITSYEAALNGTNMTQLLLDLKHPLNETVLQVKLGLEYVSVSNFATRFTDYGICYTFNSGEDGQPPIYIKASGPSFGLSIIMHTKQEWYFFEERNRYSAGFHVILYDRGTEPVEDLGFSIKPGTATQVALNMREVNNIHPPHGECEDKELVNYPYYALPECYNECMSNYISTRCGCKPPALLGGAPDCDPIQYFGCGALAYGQFLEQRSSACDCPTPCFQRKYDREMSYSSFPSNYWADLLANAYFKDQNVTAGYFTQNLAYINVFFKDLTIEKVDQIKAYEFFSLMCDIGGSLGLWLGGSILTIFEFVDLFGHSIYVYSRKAR</sequence>
<reference evidence="14" key="2">
    <citation type="submission" date="2021-01" db="UniProtKB">
        <authorList>
            <consortium name="EnsemblMetazoa"/>
        </authorList>
    </citation>
    <scope>IDENTIFICATION</scope>
</reference>
<keyword evidence="3 11" id="KW-0894">Sodium channel</keyword>
<keyword evidence="2 11" id="KW-0813">Transport</keyword>
<evidence type="ECO:0000256" key="9">
    <source>
        <dbReference type="ARBA" id="ARBA00023201"/>
    </source>
</evidence>
<evidence type="ECO:0000256" key="13">
    <source>
        <dbReference type="SAM" id="Phobius"/>
    </source>
</evidence>
<dbReference type="AlphaFoldDB" id="A0A7M7SWL9"/>
<dbReference type="PROSITE" id="PS01206">
    <property type="entry name" value="ASC"/>
    <property type="match status" value="1"/>
</dbReference>
<accession>A0A7M7SWL9</accession>
<keyword evidence="8 13" id="KW-0472">Membrane</keyword>
<keyword evidence="15" id="KW-1185">Reference proteome</keyword>
<comment type="similarity">
    <text evidence="11">Belongs to the amiloride-sensitive sodium channel (TC 1.A.6) family.</text>
</comment>
<keyword evidence="4 11" id="KW-0812">Transmembrane</keyword>
<evidence type="ECO:0000256" key="3">
    <source>
        <dbReference type="ARBA" id="ARBA00022461"/>
    </source>
</evidence>
<evidence type="ECO:0000256" key="12">
    <source>
        <dbReference type="SAM" id="MobiDB-lite"/>
    </source>
</evidence>
<organism evidence="14 15">
    <name type="scientific">Strongylocentrotus purpuratus</name>
    <name type="common">Purple sea urchin</name>
    <dbReference type="NCBI Taxonomy" id="7668"/>
    <lineage>
        <taxon>Eukaryota</taxon>
        <taxon>Metazoa</taxon>
        <taxon>Echinodermata</taxon>
        <taxon>Eleutherozoa</taxon>
        <taxon>Echinozoa</taxon>
        <taxon>Echinoidea</taxon>
        <taxon>Euechinoidea</taxon>
        <taxon>Echinacea</taxon>
        <taxon>Camarodonta</taxon>
        <taxon>Echinidea</taxon>
        <taxon>Strongylocentrotidae</taxon>
        <taxon>Strongylocentrotus</taxon>
    </lineage>
</organism>
<dbReference type="InterPro" id="IPR001873">
    <property type="entry name" value="ENaC"/>
</dbReference>
<evidence type="ECO:0000256" key="2">
    <source>
        <dbReference type="ARBA" id="ARBA00022448"/>
    </source>
</evidence>